<dbReference type="EMBL" id="JASGXD010000025">
    <property type="protein sequence ID" value="KAK5999418.1"/>
    <property type="molecule type" value="Genomic_DNA"/>
</dbReference>
<dbReference type="PANTHER" id="PTHR43798:SF33">
    <property type="entry name" value="HYDROLASE, PUTATIVE (AFU_ORTHOLOGUE AFUA_2G14860)-RELATED"/>
    <property type="match status" value="1"/>
</dbReference>
<dbReference type="Gene3D" id="3.40.50.1820">
    <property type="entry name" value="alpha/beta hydrolase"/>
    <property type="match status" value="1"/>
</dbReference>
<evidence type="ECO:0000313" key="3">
    <source>
        <dbReference type="Proteomes" id="UP001341245"/>
    </source>
</evidence>
<sequence>MIESIATYESAETRYVVVNGHRIAYRRLGQQDGVPLLHLLHFGGNMDHVDPAVANGIAARQPLILFDAPGIGRSEGRVPWINKIDVFGYSMGGCVAQMLALNHPHLVRRLILVGTVPSIGKGVTPPPAASFAVYRRAKTVEEHRQAFIGFSFHPCEKSQKAAQKAWAKVIVSRPDRIVDVGSNARRGQLFSFAKFMKPELAHEGSYDRLHELKMHVLLVKGSNDVVLDDSTFRTMINMMSNACVTSHIYPDSGHACHFQYPEEFVRLAVDFLEAPLGVGRSQGKTRSAKL</sequence>
<organism evidence="2 3">
    <name type="scientific">Aureobasidium pullulans</name>
    <name type="common">Black yeast</name>
    <name type="synonym">Pullularia pullulans</name>
    <dbReference type="NCBI Taxonomy" id="5580"/>
    <lineage>
        <taxon>Eukaryota</taxon>
        <taxon>Fungi</taxon>
        <taxon>Dikarya</taxon>
        <taxon>Ascomycota</taxon>
        <taxon>Pezizomycotina</taxon>
        <taxon>Dothideomycetes</taxon>
        <taxon>Dothideomycetidae</taxon>
        <taxon>Dothideales</taxon>
        <taxon>Saccotheciaceae</taxon>
        <taxon>Aureobasidium</taxon>
    </lineage>
</organism>
<dbReference type="SUPFAM" id="SSF53474">
    <property type="entry name" value="alpha/beta-Hydrolases"/>
    <property type="match status" value="1"/>
</dbReference>
<keyword evidence="3" id="KW-1185">Reference proteome</keyword>
<dbReference type="Proteomes" id="UP001341245">
    <property type="component" value="Unassembled WGS sequence"/>
</dbReference>
<feature type="domain" description="Serine aminopeptidase S33" evidence="1">
    <location>
        <begin position="84"/>
        <end position="258"/>
    </location>
</feature>
<gene>
    <name evidence="2" type="ORF">QM012_005543</name>
</gene>
<proteinExistence type="predicted"/>
<comment type="caution">
    <text evidence="2">The sequence shown here is derived from an EMBL/GenBank/DDBJ whole genome shotgun (WGS) entry which is preliminary data.</text>
</comment>
<dbReference type="InterPro" id="IPR022742">
    <property type="entry name" value="Hydrolase_4"/>
</dbReference>
<accession>A0ABR0T4Q0</accession>
<dbReference type="PANTHER" id="PTHR43798">
    <property type="entry name" value="MONOACYLGLYCEROL LIPASE"/>
    <property type="match status" value="1"/>
</dbReference>
<reference evidence="2 3" key="1">
    <citation type="submission" date="2023-11" db="EMBL/GenBank/DDBJ databases">
        <title>Draft genome sequence and annotation of the polyextremotolerant black yeast-like fungus Aureobasidium pullulans NRRL 62042.</title>
        <authorList>
            <person name="Dielentheis-Frenken M.R.E."/>
            <person name="Wibberg D."/>
            <person name="Blank L.M."/>
            <person name="Tiso T."/>
        </authorList>
    </citation>
    <scope>NUCLEOTIDE SEQUENCE [LARGE SCALE GENOMIC DNA]</scope>
    <source>
        <strain evidence="2 3">NRRL 62042</strain>
    </source>
</reference>
<protein>
    <recommendedName>
        <fullName evidence="1">Serine aminopeptidase S33 domain-containing protein</fullName>
    </recommendedName>
</protein>
<name>A0ABR0T4Q0_AURPU</name>
<dbReference type="InterPro" id="IPR050266">
    <property type="entry name" value="AB_hydrolase_sf"/>
</dbReference>
<dbReference type="Pfam" id="PF12146">
    <property type="entry name" value="Hydrolase_4"/>
    <property type="match status" value="1"/>
</dbReference>
<evidence type="ECO:0000313" key="2">
    <source>
        <dbReference type="EMBL" id="KAK5999418.1"/>
    </source>
</evidence>
<dbReference type="InterPro" id="IPR029058">
    <property type="entry name" value="AB_hydrolase_fold"/>
</dbReference>
<evidence type="ECO:0000259" key="1">
    <source>
        <dbReference type="Pfam" id="PF12146"/>
    </source>
</evidence>